<dbReference type="GO" id="GO:0008270">
    <property type="term" value="F:zinc ion binding"/>
    <property type="evidence" value="ECO:0007669"/>
    <property type="project" value="InterPro"/>
</dbReference>
<evidence type="ECO:0000259" key="3">
    <source>
        <dbReference type="Pfam" id="PF00172"/>
    </source>
</evidence>
<dbReference type="GO" id="GO:0000981">
    <property type="term" value="F:DNA-binding transcription factor activity, RNA polymerase II-specific"/>
    <property type="evidence" value="ECO:0007669"/>
    <property type="project" value="InterPro"/>
</dbReference>
<dbReference type="PANTHER" id="PTHR37534">
    <property type="entry name" value="TRANSCRIPTIONAL ACTIVATOR PROTEIN UGA3"/>
    <property type="match status" value="1"/>
</dbReference>
<evidence type="ECO:0000256" key="1">
    <source>
        <dbReference type="ARBA" id="ARBA00004123"/>
    </source>
</evidence>
<dbReference type="Proteomes" id="UP000254866">
    <property type="component" value="Unassembled WGS sequence"/>
</dbReference>
<comment type="subcellular location">
    <subcellularLocation>
        <location evidence="1">Nucleus</location>
    </subcellularLocation>
</comment>
<dbReference type="Pfam" id="PF11951">
    <property type="entry name" value="Fungal_trans_2"/>
    <property type="match status" value="1"/>
</dbReference>
<organism evidence="4 5">
    <name type="scientific">Venustampulla echinocandica</name>
    <dbReference type="NCBI Taxonomy" id="2656787"/>
    <lineage>
        <taxon>Eukaryota</taxon>
        <taxon>Fungi</taxon>
        <taxon>Dikarya</taxon>
        <taxon>Ascomycota</taxon>
        <taxon>Pezizomycotina</taxon>
        <taxon>Leotiomycetes</taxon>
        <taxon>Helotiales</taxon>
        <taxon>Pleuroascaceae</taxon>
        <taxon>Venustampulla</taxon>
    </lineage>
</organism>
<keyword evidence="5" id="KW-1185">Reference proteome</keyword>
<dbReference type="EMBL" id="NPIC01000009">
    <property type="protein sequence ID" value="RDL33047.1"/>
    <property type="molecule type" value="Genomic_DNA"/>
</dbReference>
<protein>
    <recommendedName>
        <fullName evidence="3">Zn(2)-C6 fungal-type domain-containing protein</fullName>
    </recommendedName>
</protein>
<dbReference type="Pfam" id="PF00172">
    <property type="entry name" value="Zn_clus"/>
    <property type="match status" value="1"/>
</dbReference>
<gene>
    <name evidence="4" type="ORF">BP5553_08486</name>
</gene>
<comment type="caution">
    <text evidence="4">The sequence shown here is derived from an EMBL/GenBank/DDBJ whole genome shotgun (WGS) entry which is preliminary data.</text>
</comment>
<dbReference type="RefSeq" id="XP_031866540.1">
    <property type="nucleotide sequence ID" value="XM_032017109.1"/>
</dbReference>
<sequence length="586" mass="66466">MQRRMNEGRRRTGCWTCKCKLLSPDSPLSFPSVRSSTPGAKIDHDSAKHVQCTEERPSCSRCLRLHLDCQYGLRLLWKEDALQRNISLGREGKWSKTHKKCQNVRSDPGKLFKPINLSAYTGEWIFLNATKNDFTICSIMNYDPSDYPSNDLEPELETETLDLIPPELDQVEADPGQEMAIYQPGGSLCMWSYSTVEGNLFNYFIVSICPSCSLSESDNPYLTYLVPMSFNFPTLQNALLAVSANQLRLLNDKRFEMEAWYHKSKAIQGVQRAIDAGRVDVGIVATVLMLCFYDISDGCNRAWVTHLRGGLTLLDQLSQSAGPREDSNLHAFLRMYFVAHDIMSRTACDEIDVDHSREWVEDETIDEIDVLMGCSRSLMNLVRRISTLASHAKMASIPRQINLELTNLQSKISQRIGGQTSEIEALIVSRDLIERSIQSLKQILPSGVRESSTLPRIAEIKRLTALLYLHERLIMLPSSHTQGNSPTVCRFQLIATIISLISTLPDSPTLLWPLFILGNTALGLDEEQRRFVHQRLTTLRKVRNLGSVRRARLVVEDTWKKIDLEVKEPTHGAWLTRRTRNIISLA</sequence>
<dbReference type="PANTHER" id="PTHR37534:SF49">
    <property type="entry name" value="LYSINE BIOSYNTHESIS REGULATORY PROTEIN LYS14"/>
    <property type="match status" value="1"/>
</dbReference>
<name>A0A370TEC2_9HELO</name>
<dbReference type="GO" id="GO:0045944">
    <property type="term" value="P:positive regulation of transcription by RNA polymerase II"/>
    <property type="evidence" value="ECO:0007669"/>
    <property type="project" value="TreeGrafter"/>
</dbReference>
<dbReference type="CDD" id="cd00067">
    <property type="entry name" value="GAL4"/>
    <property type="match status" value="1"/>
</dbReference>
<dbReference type="InterPro" id="IPR036864">
    <property type="entry name" value="Zn2-C6_fun-type_DNA-bd_sf"/>
</dbReference>
<keyword evidence="2" id="KW-0539">Nucleus</keyword>
<dbReference type="GO" id="GO:0000976">
    <property type="term" value="F:transcription cis-regulatory region binding"/>
    <property type="evidence" value="ECO:0007669"/>
    <property type="project" value="TreeGrafter"/>
</dbReference>
<dbReference type="InterPro" id="IPR001138">
    <property type="entry name" value="Zn2Cys6_DnaBD"/>
</dbReference>
<proteinExistence type="predicted"/>
<feature type="domain" description="Zn(2)-C6 fungal-type" evidence="3">
    <location>
        <begin position="48"/>
        <end position="73"/>
    </location>
</feature>
<dbReference type="AlphaFoldDB" id="A0A370TEC2"/>
<dbReference type="OrthoDB" id="5130013at2759"/>
<evidence type="ECO:0000313" key="5">
    <source>
        <dbReference type="Proteomes" id="UP000254866"/>
    </source>
</evidence>
<dbReference type="GO" id="GO:0005634">
    <property type="term" value="C:nucleus"/>
    <property type="evidence" value="ECO:0007669"/>
    <property type="project" value="UniProtKB-SubCell"/>
</dbReference>
<reference evidence="4 5" key="1">
    <citation type="journal article" date="2018" name="IMA Fungus">
        <title>IMA Genome-F 9: Draft genome sequence of Annulohypoxylon stygium, Aspergillus mulundensis, Berkeleyomyces basicola (syn. Thielaviopsis basicola), Ceratocystis smalleyi, two Cercospora beticola strains, Coleophoma cylindrospora, Fusarium fracticaudum, Phialophora cf. hyalina, and Morchella septimelata.</title>
        <authorList>
            <person name="Wingfield B.D."/>
            <person name="Bills G.F."/>
            <person name="Dong Y."/>
            <person name="Huang W."/>
            <person name="Nel W.J."/>
            <person name="Swalarsk-Parry B.S."/>
            <person name="Vaghefi N."/>
            <person name="Wilken P.M."/>
            <person name="An Z."/>
            <person name="de Beer Z.W."/>
            <person name="De Vos L."/>
            <person name="Chen L."/>
            <person name="Duong T.A."/>
            <person name="Gao Y."/>
            <person name="Hammerbacher A."/>
            <person name="Kikkert J.R."/>
            <person name="Li Y."/>
            <person name="Li H."/>
            <person name="Li K."/>
            <person name="Li Q."/>
            <person name="Liu X."/>
            <person name="Ma X."/>
            <person name="Naidoo K."/>
            <person name="Pethybridge S.J."/>
            <person name="Sun J."/>
            <person name="Steenkamp E.T."/>
            <person name="van der Nest M.A."/>
            <person name="van Wyk S."/>
            <person name="Wingfield M.J."/>
            <person name="Xiong C."/>
            <person name="Yue Q."/>
            <person name="Zhang X."/>
        </authorList>
    </citation>
    <scope>NUCLEOTIDE SEQUENCE [LARGE SCALE GENOMIC DNA]</scope>
    <source>
        <strain evidence="4 5">BP 5553</strain>
    </source>
</reference>
<accession>A0A370TEC2</accession>
<dbReference type="SUPFAM" id="SSF57701">
    <property type="entry name" value="Zn2/Cys6 DNA-binding domain"/>
    <property type="match status" value="1"/>
</dbReference>
<dbReference type="STRING" id="2656787.A0A370TEC2"/>
<dbReference type="GeneID" id="43601335"/>
<dbReference type="InterPro" id="IPR021858">
    <property type="entry name" value="Fun_TF"/>
</dbReference>
<evidence type="ECO:0000313" key="4">
    <source>
        <dbReference type="EMBL" id="RDL33047.1"/>
    </source>
</evidence>
<evidence type="ECO:0000256" key="2">
    <source>
        <dbReference type="ARBA" id="ARBA00023242"/>
    </source>
</evidence>